<dbReference type="Gene3D" id="2.130.10.130">
    <property type="entry name" value="Integrin alpha, N-terminal"/>
    <property type="match status" value="5"/>
</dbReference>
<evidence type="ECO:0000313" key="4">
    <source>
        <dbReference type="Proteomes" id="UP000663889"/>
    </source>
</evidence>
<dbReference type="PANTHER" id="PTHR46580">
    <property type="entry name" value="SENSOR KINASE-RELATED"/>
    <property type="match status" value="1"/>
</dbReference>
<protein>
    <submittedName>
        <fullName evidence="3">Uncharacterized protein</fullName>
    </submittedName>
</protein>
<comment type="similarity">
    <text evidence="1">Belongs to the phospholipid scramblase family.</text>
</comment>
<dbReference type="Proteomes" id="UP000663889">
    <property type="component" value="Unassembled WGS sequence"/>
</dbReference>
<dbReference type="InterPro" id="IPR005552">
    <property type="entry name" value="Scramblase"/>
</dbReference>
<organism evidence="3 4">
    <name type="scientific">Rotaria sordida</name>
    <dbReference type="NCBI Taxonomy" id="392033"/>
    <lineage>
        <taxon>Eukaryota</taxon>
        <taxon>Metazoa</taxon>
        <taxon>Spiralia</taxon>
        <taxon>Gnathifera</taxon>
        <taxon>Rotifera</taxon>
        <taxon>Eurotatoria</taxon>
        <taxon>Bdelloidea</taxon>
        <taxon>Philodinida</taxon>
        <taxon>Philodinidae</taxon>
        <taxon>Rotaria</taxon>
    </lineage>
</organism>
<reference evidence="3" key="1">
    <citation type="submission" date="2021-02" db="EMBL/GenBank/DDBJ databases">
        <authorList>
            <person name="Nowell W R."/>
        </authorList>
    </citation>
    <scope>NUCLEOTIDE SEQUENCE</scope>
</reference>
<name>A0A814LS76_9BILA</name>
<dbReference type="GO" id="GO:0017128">
    <property type="term" value="F:phospholipid scramblase activity"/>
    <property type="evidence" value="ECO:0007669"/>
    <property type="project" value="InterPro"/>
</dbReference>
<dbReference type="Pfam" id="PF13517">
    <property type="entry name" value="FG-GAP_3"/>
    <property type="match status" value="9"/>
</dbReference>
<dbReference type="Gene3D" id="2.30.30.100">
    <property type="match status" value="5"/>
</dbReference>
<evidence type="ECO:0000256" key="2">
    <source>
        <dbReference type="ARBA" id="ARBA00022729"/>
    </source>
</evidence>
<proteinExistence type="inferred from homology"/>
<dbReference type="InterPro" id="IPR028994">
    <property type="entry name" value="Integrin_alpha_N"/>
</dbReference>
<dbReference type="InterPro" id="IPR013517">
    <property type="entry name" value="FG-GAP"/>
</dbReference>
<dbReference type="EMBL" id="CAJNOU010000702">
    <property type="protein sequence ID" value="CAF1069028.1"/>
    <property type="molecule type" value="Genomic_DNA"/>
</dbReference>
<dbReference type="SUPFAM" id="SSF69318">
    <property type="entry name" value="Integrin alpha N-terminal domain"/>
    <property type="match status" value="4"/>
</dbReference>
<dbReference type="PANTHER" id="PTHR46580:SF4">
    <property type="entry name" value="ATP_GTP-BINDING PROTEIN"/>
    <property type="match status" value="1"/>
</dbReference>
<keyword evidence="2" id="KW-0732">Signal</keyword>
<gene>
    <name evidence="3" type="ORF">SEV965_LOCUS14256</name>
</gene>
<accession>A0A814LS76</accession>
<dbReference type="Pfam" id="PF03803">
    <property type="entry name" value="Scramblase"/>
    <property type="match status" value="1"/>
</dbReference>
<evidence type="ECO:0000256" key="1">
    <source>
        <dbReference type="ARBA" id="ARBA00005350"/>
    </source>
</evidence>
<evidence type="ECO:0000313" key="3">
    <source>
        <dbReference type="EMBL" id="CAF1069028.1"/>
    </source>
</evidence>
<comment type="caution">
    <text evidence="3">The sequence shown here is derived from an EMBL/GenBank/DDBJ whole genome shotgun (WGS) entry which is preliminary data.</text>
</comment>
<sequence>MNVKESEEKINLSNIDQITPLLPSIFNATTGLDFLRVIDSLYVKQLPSLNEVVFGIASEAKFDIFNDKNIRILQALETSTFWQRCCCTTRRRFKLRIMDNNNQDIILIKRSFKCCSGCCWCACSQCCSQEVTVESPPETLIGTVSQEGSCCRSIFAIKDDDDNHILTVRGPLVRCDGPLSCCCETKFTLIGTDGSTEIGAIYKKYRGFIEEATTSADVYLLKFPMDLDVKMKAMLLAALFLVEYMLYSAVPKETCEFTFKRTMKSSIAFDSQPRSVAVGDFNNDHQMDIVVANSGTNTIGIFLSQDNETFTNQQIYPTGFDSRPYSLVVNDFNNDNYLDIAVANYGTNNIGVFLGNKNGSFTNQQVYSLNSSRPVFITIGDFNNDNQTDIVVAIRDTNTIGILLGNGDGSFQDQITYSTGYDSFPCALVVGDFNKDNQLDIAVANYGTDNIGIFLGYGNGSFTNQKTYTTTLNSKPSSIAVGDLNNDNYLDIIVTHSATGKIGIYFGYEDGTFAKQTTFLIRSNSHPYYVTVGHFDKDDQLDVVVVDSQNDQVHILLQYDNRTFTTTTTYDEVPASPNYNTNNVLVLSQHSIKPSVRQTNYFIGKDSRSTSVIIYDFDNDDRLDLLVNNFDNDSLFLLTSNHNGAFEPETTYSTGDKSAPKHFSIGDFNNDDRMDIVTANYGSDSIGILLAQGNRTFSNVITYFVGHGSQPWSVSVGDFNNDNRLDVVTANYGSGGLGVLLGHGNGSFGKAMIYSANIIVLPVSVAVGDVNNDKQLDIVITDGYSDTVGVLLGYGNGTFSNAMTYAVGNSSAPNGISLFDLNNDNYLDLIVSTLDGGFVGIFLGYGNGTFQDIVTYSTGSTSVLYHIAIADFNNDHRHDFVVTNRANDEIIIFYGYGNGSFELARTYSTGFGSKPYAITTAKLKNSNQTNIIITLWGKGKVGILTEYTAAEFANRKIYSTGSAPQPYSVTVGNFNDDGHVDIVIVNSGSDNLDVLFNTGNGTFETQITYPIGVDSFPTYVTAGDLNKDNHLDIVTVNSKNNSISIIMGHANGTFDIPRVYPTGKNSYPLAVAIDDFNDDNRSDLIIANAGKDTIGVLFGFHYTTFKSHKTYSSDNTRAPSSIITSDFNNDKHLDIAVTFYNSNNIGVLLGYDNGSFSIMMIYSTGHGSLPKSLAAHDFNNDGRSDIIVVNSGTNEIGIFLGYGNGNFATMIRYATGKDSNPVAIVLTDINNDGRIDIIVANYAFNNIGILLGHGNLTFNTMVTYSTGNNSKPTSIAVDDFDNDGQIDIVVANYRTSTICIFLGYENGSFTTQMNYSTGYQSWPSSITVGDFNEDNRLDIATSNYNMNNVGIFLGYGNGSFSSVTTYSTGDGSSPQFVEARDFNYDGILDIAVANYGTNNIVVLFGFGDGSFLLGTAYQTGHGSAPYVEPYAGVTSYWTGSGSQPHSIAIGDLNNDGRSDIVVANYGTHNVGVLLGRSHGVFEPMRTYSTEVGFAPYSVSVADFNNDNRLDIVVTYSKTDNIAILLGDGNGTFVVGATYLTGARSRPSTVAVGDFNNDNIPDIAIVNSGTSNIMLFYGYGNGLFGNKTSIDLGYGYHPFSIAIKDLNEDNWMDIVIACSGTDHVETLIKMC</sequence>